<dbReference type="CDD" id="cd07361">
    <property type="entry name" value="MEMO_like"/>
    <property type="match status" value="1"/>
</dbReference>
<dbReference type="RefSeq" id="WP_218561768.1">
    <property type="nucleotide sequence ID" value="NZ_CP076642.1"/>
</dbReference>
<dbReference type="Proteomes" id="UP000694232">
    <property type="component" value="Chromosome 2"/>
</dbReference>
<dbReference type="EMBL" id="CP076642">
    <property type="protein sequence ID" value="QXO15917.1"/>
    <property type="molecule type" value="Genomic_DNA"/>
</dbReference>
<reference evidence="3" key="1">
    <citation type="submission" date="2021-06" db="EMBL/GenBank/DDBJ databases">
        <title>Vibrio nov. sp., novel gut bacterium isolated from Yellow Sea oyster.</title>
        <authorList>
            <person name="Muhammad N."/>
            <person name="Nguyen T.H."/>
            <person name="Lee Y.-J."/>
            <person name="Ko J."/>
            <person name="Kim S.-G."/>
        </authorList>
    </citation>
    <scope>NUCLEOTIDE SEQUENCE</scope>
    <source>
        <strain evidence="3">OG9-811</strain>
    </source>
</reference>
<proteinExistence type="inferred from homology"/>
<organism evidence="3 4">
    <name type="scientific">Vibrio ostreae</name>
    <dbReference type="NCBI Taxonomy" id="2841925"/>
    <lineage>
        <taxon>Bacteria</taxon>
        <taxon>Pseudomonadati</taxon>
        <taxon>Pseudomonadota</taxon>
        <taxon>Gammaproteobacteria</taxon>
        <taxon>Vibrionales</taxon>
        <taxon>Vibrionaceae</taxon>
        <taxon>Vibrio</taxon>
    </lineage>
</organism>
<sequence>MKYRDAAVAGKFYPSTPNELRRQMTLYLGHEPASGHRQYNQPKALIVPHAGYFYSGEVAAQAYQCLAPFRSVITHVVLLGPSHHVALQGAAVPDSDVFITPLGEVKIDKAGVEMLLQRQLVIQSERAHHWEHALEVQLPFLQHCLANFTVLPLVVGPSEPTKLKQILTLSSLGDQTLIVVSSDLSHYHPYQEAQRIDADTVERVSALSTDIHSHQACGCYAINGLLELARDQAWQIECLAQTNSGEVMAKRKHRAVKADEEVVGYASFVLY</sequence>
<dbReference type="PANTHER" id="PTHR11060">
    <property type="entry name" value="PROTEIN MEMO1"/>
    <property type="match status" value="1"/>
</dbReference>
<gene>
    <name evidence="3" type="primary">amrB</name>
    <name evidence="3" type="ORF">KNV97_05825</name>
</gene>
<dbReference type="KEGG" id="vos:KNV97_05825"/>
<keyword evidence="4" id="KW-1185">Reference proteome</keyword>
<dbReference type="NCBIfam" id="TIGR04336">
    <property type="entry name" value="AmmeMemoSam_B"/>
    <property type="match status" value="1"/>
</dbReference>
<evidence type="ECO:0000256" key="1">
    <source>
        <dbReference type="ARBA" id="ARBA00006315"/>
    </source>
</evidence>
<evidence type="ECO:0000256" key="2">
    <source>
        <dbReference type="HAMAP-Rule" id="MF_00055"/>
    </source>
</evidence>
<dbReference type="Pfam" id="PF01875">
    <property type="entry name" value="Memo"/>
    <property type="match status" value="1"/>
</dbReference>
<dbReference type="InterPro" id="IPR002737">
    <property type="entry name" value="MEMO1_fam"/>
</dbReference>
<dbReference type="AlphaFoldDB" id="A0A975YLR0"/>
<evidence type="ECO:0000313" key="3">
    <source>
        <dbReference type="EMBL" id="QXO15917.1"/>
    </source>
</evidence>
<dbReference type="PANTHER" id="PTHR11060:SF0">
    <property type="entry name" value="PROTEIN MEMO1"/>
    <property type="match status" value="1"/>
</dbReference>
<accession>A0A975YLR0</accession>
<protein>
    <recommendedName>
        <fullName evidence="2">MEMO1 family protein KNV97_05825</fullName>
    </recommendedName>
</protein>
<comment type="similarity">
    <text evidence="1 2">Belongs to the MEMO1 family.</text>
</comment>
<evidence type="ECO:0000313" key="4">
    <source>
        <dbReference type="Proteomes" id="UP000694232"/>
    </source>
</evidence>
<name>A0A975YLR0_9VIBR</name>
<dbReference type="HAMAP" id="MF_00055">
    <property type="entry name" value="MEMO1"/>
    <property type="match status" value="1"/>
</dbReference>